<gene>
    <name evidence="2" type="ORF">BU202_01555</name>
</gene>
<keyword evidence="1" id="KW-1133">Transmembrane helix</keyword>
<evidence type="ECO:0000313" key="2">
    <source>
        <dbReference type="EMBL" id="OLF48995.1"/>
    </source>
</evidence>
<sequence length="97" mass="10930">MSLIGELILGVLLELEAETFRSRKGLLIYAVCRNLVGLVLIALFATMVWWNLYKGGLVLYLFALVCGGLLVFQLVSLYSWNRQAIKHFRNLNSVDAP</sequence>
<keyword evidence="3" id="KW-1185">Reference proteome</keyword>
<evidence type="ECO:0000313" key="3">
    <source>
        <dbReference type="Proteomes" id="UP000186890"/>
    </source>
</evidence>
<proteinExistence type="predicted"/>
<feature type="transmembrane region" description="Helical" evidence="1">
    <location>
        <begin position="57"/>
        <end position="80"/>
    </location>
</feature>
<feature type="transmembrane region" description="Helical" evidence="1">
    <location>
        <begin position="27"/>
        <end position="50"/>
    </location>
</feature>
<protein>
    <submittedName>
        <fullName evidence="2">Uncharacterized protein</fullName>
    </submittedName>
</protein>
<dbReference type="Proteomes" id="UP000186890">
    <property type="component" value="Unassembled WGS sequence"/>
</dbReference>
<reference evidence="3" key="1">
    <citation type="submission" date="2016-12" db="EMBL/GenBank/DDBJ databases">
        <authorList>
            <person name="Gulvik C.A."/>
        </authorList>
    </citation>
    <scope>NUCLEOTIDE SEQUENCE [LARGE SCALE GENOMIC DNA]</scope>
    <source>
        <strain evidence="3">NED12-00049-6B</strain>
    </source>
</reference>
<keyword evidence="1" id="KW-0812">Transmembrane</keyword>
<dbReference type="AlphaFoldDB" id="A0A1Q8EB41"/>
<dbReference type="EMBL" id="MSJM01000001">
    <property type="protein sequence ID" value="OLF48995.1"/>
    <property type="molecule type" value="Genomic_DNA"/>
</dbReference>
<organism evidence="2 3">
    <name type="scientific">Streptococcus cuniculi</name>
    <dbReference type="NCBI Taxonomy" id="1432788"/>
    <lineage>
        <taxon>Bacteria</taxon>
        <taxon>Bacillati</taxon>
        <taxon>Bacillota</taxon>
        <taxon>Bacilli</taxon>
        <taxon>Lactobacillales</taxon>
        <taxon>Streptococcaceae</taxon>
        <taxon>Streptococcus</taxon>
    </lineage>
</organism>
<name>A0A1Q8EB41_9STRE</name>
<keyword evidence="1" id="KW-0472">Membrane</keyword>
<evidence type="ECO:0000256" key="1">
    <source>
        <dbReference type="SAM" id="Phobius"/>
    </source>
</evidence>
<dbReference type="OrthoDB" id="9914097at2"/>
<dbReference type="RefSeq" id="WP_075104038.1">
    <property type="nucleotide sequence ID" value="NZ_MSJM01000001.1"/>
</dbReference>
<comment type="caution">
    <text evidence="2">The sequence shown here is derived from an EMBL/GenBank/DDBJ whole genome shotgun (WGS) entry which is preliminary data.</text>
</comment>
<accession>A0A1Q8EB41</accession>